<evidence type="ECO:0000256" key="6">
    <source>
        <dbReference type="ARBA" id="ARBA00022857"/>
    </source>
</evidence>
<evidence type="ECO:0000259" key="14">
    <source>
        <dbReference type="Pfam" id="PF01207"/>
    </source>
</evidence>
<evidence type="ECO:0000313" key="16">
    <source>
        <dbReference type="Proteomes" id="UP000034048"/>
    </source>
</evidence>
<dbReference type="PANTHER" id="PTHR45846">
    <property type="entry name" value="TRNA-DIHYDROURIDINE(47) SYNTHASE [NAD(P)(+)]-LIKE"/>
    <property type="match status" value="1"/>
</dbReference>
<dbReference type="InterPro" id="IPR001269">
    <property type="entry name" value="DUS_fam"/>
</dbReference>
<sequence length="323" mass="36221">MNNFWLKLKKPIFALAPLAGVSDSPCRQMCKKFGADVVYSEMASVTALAYNPVKTLGLLLATRQESPYVIQLFGSEPKHFAQAVALLTDLKKVQALGLPHYRLPQGFDINLGCPVPKVRKQTAGCALFSNLQLARQVIISTINSTDLPVSIKIRSQVGELDCLQFLDYMSDLAIQAVMIHGRSLSQGFSGPVNYELIKQARHHFKGIILANGGVHNPEQAKLLLEQTQVDGLGLARGTFGRPWLFEEMKKNKVIVKTPEQIKHLMWQQAKLAQHYSQQSGTNFLEIRKHLGWYANGWSQAKTLRMALLQVQTLDNIRRVLKEY</sequence>
<evidence type="ECO:0000256" key="11">
    <source>
        <dbReference type="PIRNR" id="PIRNR006621"/>
    </source>
</evidence>
<dbReference type="GO" id="GO:0000049">
    <property type="term" value="F:tRNA binding"/>
    <property type="evidence" value="ECO:0007669"/>
    <property type="project" value="UniProtKB-KW"/>
</dbReference>
<evidence type="ECO:0000256" key="9">
    <source>
        <dbReference type="ARBA" id="ARBA00048205"/>
    </source>
</evidence>
<comment type="cofactor">
    <cofactor evidence="11 13">
        <name>FMN</name>
        <dbReference type="ChEBI" id="CHEBI:58210"/>
    </cofactor>
</comment>
<gene>
    <name evidence="15" type="ORF">UT42_C0044G0006</name>
</gene>
<dbReference type="InterPro" id="IPR035587">
    <property type="entry name" value="DUS-like_FMN-bd"/>
</dbReference>
<feature type="binding site" evidence="13">
    <location>
        <begin position="235"/>
        <end position="236"/>
    </location>
    <ligand>
        <name>FMN</name>
        <dbReference type="ChEBI" id="CHEBI:58210"/>
    </ligand>
</feature>
<organism evidence="15 16">
    <name type="scientific">Candidatus Falkowbacteria bacterium GW2011_GWA2_39_24</name>
    <dbReference type="NCBI Taxonomy" id="1618634"/>
    <lineage>
        <taxon>Bacteria</taxon>
        <taxon>Candidatus Falkowiibacteriota</taxon>
    </lineage>
</organism>
<evidence type="ECO:0000256" key="4">
    <source>
        <dbReference type="ARBA" id="ARBA00022643"/>
    </source>
</evidence>
<keyword evidence="5 11" id="KW-0819">tRNA processing</keyword>
<dbReference type="PIRSF" id="PIRSF006621">
    <property type="entry name" value="Dus"/>
    <property type="match status" value="1"/>
</dbReference>
<feature type="domain" description="DUS-like FMN-binding" evidence="14">
    <location>
        <begin position="15"/>
        <end position="314"/>
    </location>
</feature>
<evidence type="ECO:0000313" key="15">
    <source>
        <dbReference type="EMBL" id="KKR13587.1"/>
    </source>
</evidence>
<dbReference type="GO" id="GO:0017150">
    <property type="term" value="F:tRNA dihydrouridine synthase activity"/>
    <property type="evidence" value="ECO:0007669"/>
    <property type="project" value="InterPro"/>
</dbReference>
<reference evidence="15 16" key="1">
    <citation type="journal article" date="2015" name="Nature">
        <title>rRNA introns, odd ribosomes, and small enigmatic genomes across a large radiation of phyla.</title>
        <authorList>
            <person name="Brown C.T."/>
            <person name="Hug L.A."/>
            <person name="Thomas B.C."/>
            <person name="Sharon I."/>
            <person name="Castelle C.J."/>
            <person name="Singh A."/>
            <person name="Wilkins M.J."/>
            <person name="Williams K.H."/>
            <person name="Banfield J.F."/>
        </authorList>
    </citation>
    <scope>NUCLEOTIDE SEQUENCE [LARGE SCALE GENOMIC DNA]</scope>
</reference>
<comment type="catalytic activity">
    <reaction evidence="10">
        <text>a 5,6-dihydrouridine in tRNA + NAD(+) = a uridine in tRNA + NADH + H(+)</text>
        <dbReference type="Rhea" id="RHEA:54452"/>
        <dbReference type="Rhea" id="RHEA-COMP:13339"/>
        <dbReference type="Rhea" id="RHEA-COMP:13887"/>
        <dbReference type="ChEBI" id="CHEBI:15378"/>
        <dbReference type="ChEBI" id="CHEBI:57540"/>
        <dbReference type="ChEBI" id="CHEBI:57945"/>
        <dbReference type="ChEBI" id="CHEBI:65315"/>
        <dbReference type="ChEBI" id="CHEBI:74443"/>
    </reaction>
</comment>
<keyword evidence="3 11" id="KW-0285">Flavoprotein</keyword>
<keyword evidence="6" id="KW-0521">NADP</keyword>
<dbReference type="Gene3D" id="1.10.1200.80">
    <property type="entry name" value="Putative flavin oxidoreducatase, domain 2"/>
    <property type="match status" value="1"/>
</dbReference>
<dbReference type="EC" id="1.3.1.-" evidence="11"/>
<protein>
    <recommendedName>
        <fullName evidence="11">tRNA-dihydrouridine synthase</fullName>
        <ecNumber evidence="11">1.3.1.-</ecNumber>
    </recommendedName>
</protein>
<feature type="binding site" evidence="13">
    <location>
        <begin position="211"/>
        <end position="213"/>
    </location>
    <ligand>
        <name>FMN</name>
        <dbReference type="ChEBI" id="CHEBI:58210"/>
    </ligand>
</feature>
<dbReference type="CDD" id="cd02801">
    <property type="entry name" value="DUS_like_FMN"/>
    <property type="match status" value="1"/>
</dbReference>
<evidence type="ECO:0000256" key="5">
    <source>
        <dbReference type="ARBA" id="ARBA00022694"/>
    </source>
</evidence>
<keyword evidence="8 11" id="KW-0560">Oxidoreductase</keyword>
<evidence type="ECO:0000256" key="3">
    <source>
        <dbReference type="ARBA" id="ARBA00022630"/>
    </source>
</evidence>
<dbReference type="Proteomes" id="UP000034048">
    <property type="component" value="Unassembled WGS sequence"/>
</dbReference>
<accession>A0A0G0RIZ5</accession>
<comment type="caution">
    <text evidence="15">The sequence shown here is derived from an EMBL/GenBank/DDBJ whole genome shotgun (WGS) entry which is preliminary data.</text>
</comment>
<evidence type="ECO:0000256" key="7">
    <source>
        <dbReference type="ARBA" id="ARBA00022884"/>
    </source>
</evidence>
<keyword evidence="13" id="KW-0547">Nucleotide-binding</keyword>
<evidence type="ECO:0000256" key="13">
    <source>
        <dbReference type="PIRSR" id="PIRSR006621-2"/>
    </source>
</evidence>
<dbReference type="InterPro" id="IPR013785">
    <property type="entry name" value="Aldolase_TIM"/>
</dbReference>
<keyword evidence="7" id="KW-0694">RNA-binding</keyword>
<dbReference type="AlphaFoldDB" id="A0A0G0RIZ5"/>
<dbReference type="EMBL" id="LBWS01000044">
    <property type="protein sequence ID" value="KKR13587.1"/>
    <property type="molecule type" value="Genomic_DNA"/>
</dbReference>
<evidence type="ECO:0000256" key="10">
    <source>
        <dbReference type="ARBA" id="ARBA00048802"/>
    </source>
</evidence>
<dbReference type="InterPro" id="IPR024036">
    <property type="entry name" value="tRNA-dHydroUridine_Synthase_C"/>
</dbReference>
<comment type="function">
    <text evidence="1 11">Catalyzes the synthesis of 5,6-dihydrouridine (D), a modified base found in the D-loop of most tRNAs, via the reduction of the C5-C6 double bond in target uridines.</text>
</comment>
<comment type="similarity">
    <text evidence="11">Belongs to the dus family.</text>
</comment>
<feature type="binding site" evidence="13">
    <location>
        <position position="180"/>
    </location>
    <ligand>
        <name>FMN</name>
        <dbReference type="ChEBI" id="CHEBI:58210"/>
    </ligand>
</feature>
<evidence type="ECO:0000256" key="8">
    <source>
        <dbReference type="ARBA" id="ARBA00023002"/>
    </source>
</evidence>
<dbReference type="PANTHER" id="PTHR45846:SF1">
    <property type="entry name" value="TRNA-DIHYDROURIDINE(47) SYNTHASE [NAD(P)(+)]-LIKE"/>
    <property type="match status" value="1"/>
</dbReference>
<feature type="binding site" evidence="13">
    <location>
        <position position="152"/>
    </location>
    <ligand>
        <name>FMN</name>
        <dbReference type="ChEBI" id="CHEBI:58210"/>
    </ligand>
</feature>
<evidence type="ECO:0000256" key="12">
    <source>
        <dbReference type="PIRSR" id="PIRSR006621-1"/>
    </source>
</evidence>
<feature type="active site" description="Proton donor" evidence="12">
    <location>
        <position position="113"/>
    </location>
</feature>
<proteinExistence type="inferred from homology"/>
<feature type="binding site" evidence="13">
    <location>
        <position position="71"/>
    </location>
    <ligand>
        <name>FMN</name>
        <dbReference type="ChEBI" id="CHEBI:58210"/>
    </ligand>
</feature>
<keyword evidence="2" id="KW-0820">tRNA-binding</keyword>
<comment type="catalytic activity">
    <reaction evidence="9">
        <text>a 5,6-dihydrouridine in tRNA + NADP(+) = a uridine in tRNA + NADPH + H(+)</text>
        <dbReference type="Rhea" id="RHEA:23624"/>
        <dbReference type="Rhea" id="RHEA-COMP:13339"/>
        <dbReference type="Rhea" id="RHEA-COMP:13887"/>
        <dbReference type="ChEBI" id="CHEBI:15378"/>
        <dbReference type="ChEBI" id="CHEBI:57783"/>
        <dbReference type="ChEBI" id="CHEBI:58349"/>
        <dbReference type="ChEBI" id="CHEBI:65315"/>
        <dbReference type="ChEBI" id="CHEBI:74443"/>
    </reaction>
</comment>
<evidence type="ECO:0000256" key="1">
    <source>
        <dbReference type="ARBA" id="ARBA00002790"/>
    </source>
</evidence>
<dbReference type="GO" id="GO:0050660">
    <property type="term" value="F:flavin adenine dinucleotide binding"/>
    <property type="evidence" value="ECO:0007669"/>
    <property type="project" value="InterPro"/>
</dbReference>
<name>A0A0G0RIZ5_9BACT</name>
<evidence type="ECO:0000256" key="2">
    <source>
        <dbReference type="ARBA" id="ARBA00022555"/>
    </source>
</evidence>
<keyword evidence="4 11" id="KW-0288">FMN</keyword>
<dbReference type="PATRIC" id="fig|1618634.3.peg.488"/>
<dbReference type="Gene3D" id="3.20.20.70">
    <property type="entry name" value="Aldolase class I"/>
    <property type="match status" value="1"/>
</dbReference>
<dbReference type="Pfam" id="PF01207">
    <property type="entry name" value="Dus"/>
    <property type="match status" value="1"/>
</dbReference>
<dbReference type="SUPFAM" id="SSF51395">
    <property type="entry name" value="FMN-linked oxidoreductases"/>
    <property type="match status" value="1"/>
</dbReference>